<dbReference type="EMBL" id="BAABCW010000004">
    <property type="protein sequence ID" value="GAA4113904.1"/>
    <property type="molecule type" value="Genomic_DNA"/>
</dbReference>
<evidence type="ECO:0000313" key="2">
    <source>
        <dbReference type="Proteomes" id="UP001500459"/>
    </source>
</evidence>
<keyword evidence="2" id="KW-1185">Reference proteome</keyword>
<protein>
    <recommendedName>
        <fullName evidence="3">DKNYY family protein</fullName>
    </recommendedName>
</protein>
<name>A0ABP7XEN4_9FLAO</name>
<proteinExistence type="predicted"/>
<comment type="caution">
    <text evidence="1">The sequence shown here is derived from an EMBL/GenBank/DDBJ whole genome shotgun (WGS) entry which is preliminary data.</text>
</comment>
<evidence type="ECO:0008006" key="3">
    <source>
        <dbReference type="Google" id="ProtNLM"/>
    </source>
</evidence>
<dbReference type="Proteomes" id="UP001500459">
    <property type="component" value="Unassembled WGS sequence"/>
</dbReference>
<organism evidence="1 2">
    <name type="scientific">Aquimarina addita</name>
    <dbReference type="NCBI Taxonomy" id="870485"/>
    <lineage>
        <taxon>Bacteria</taxon>
        <taxon>Pseudomonadati</taxon>
        <taxon>Bacteroidota</taxon>
        <taxon>Flavobacteriia</taxon>
        <taxon>Flavobacteriales</taxon>
        <taxon>Flavobacteriaceae</taxon>
        <taxon>Aquimarina</taxon>
    </lineage>
</organism>
<reference evidence="2" key="1">
    <citation type="journal article" date="2019" name="Int. J. Syst. Evol. Microbiol.">
        <title>The Global Catalogue of Microorganisms (GCM) 10K type strain sequencing project: providing services to taxonomists for standard genome sequencing and annotation.</title>
        <authorList>
            <consortium name="The Broad Institute Genomics Platform"/>
            <consortium name="The Broad Institute Genome Sequencing Center for Infectious Disease"/>
            <person name="Wu L."/>
            <person name="Ma J."/>
        </authorList>
    </citation>
    <scope>NUCLEOTIDE SEQUENCE [LARGE SCALE GENOMIC DNA]</scope>
    <source>
        <strain evidence="2">JCM 17106</strain>
    </source>
</reference>
<evidence type="ECO:0000313" key="1">
    <source>
        <dbReference type="EMBL" id="GAA4113904.1"/>
    </source>
</evidence>
<accession>A0ABP7XEN4</accession>
<sequence length="289" mass="35064">MKISQYLLHNNTPQCRELEIIPTITIKNNRLVENYYQDYKTKSKMNWFINDRKGEVIFFDENDCEWLSPCFIRNKNELYGFSLIEKSNSKKIFLTKVKTQVDFESFEPIGRFYAKDKNHFYYGPGGKKIKEDYLELFFDETYREEWNELYPDRNIPSKIKRWNSKIAVSNEKVYWNGMLKKDIHPSLKRITKLYWADDYSVFEYDLQRLKKIDQFDRKTLIYKNFINKNGSIVSLITDINKPAYCYNGNLKPNEKYDFKKFTPLFEELRGKISNDFWWYKMENSLQNDV</sequence>
<gene>
    <name evidence="1" type="ORF">GCM10022393_13130</name>
</gene>
<dbReference type="RefSeq" id="WP_344925798.1">
    <property type="nucleotide sequence ID" value="NZ_BAABCW010000004.1"/>
</dbReference>